<accession>A0A6J5SVA5</accession>
<reference evidence="1" key="1">
    <citation type="submission" date="2020-05" db="EMBL/GenBank/DDBJ databases">
        <authorList>
            <person name="Chiriac C."/>
            <person name="Salcher M."/>
            <person name="Ghai R."/>
            <person name="Kavagutti S V."/>
        </authorList>
    </citation>
    <scope>NUCLEOTIDE SEQUENCE</scope>
</reference>
<evidence type="ECO:0000313" key="1">
    <source>
        <dbReference type="EMBL" id="CAB4219502.1"/>
    </source>
</evidence>
<dbReference type="EMBL" id="LR797481">
    <property type="protein sequence ID" value="CAB4219502.1"/>
    <property type="molecule type" value="Genomic_DNA"/>
</dbReference>
<gene>
    <name evidence="1" type="ORF">UFOVP1615_6</name>
</gene>
<sequence length="172" mass="18981">MLGRWLPYVVIAVLLLAMWHEGCETAKTSTRSDTVVTFDTITQVVATRPRLVHTFRTDTITQYDTAYIMQDYTTSKVYSDVVRNDTLAITITDTISRNAIQGRSVAYVLRLPTKTITNTITTTKHVSGLYIGLYGTQQTIGIGATWVAPRWLGSVGYGTNGVQLGVGMKIGR</sequence>
<proteinExistence type="predicted"/>
<protein>
    <submittedName>
        <fullName evidence="1">Uncharacterized protein</fullName>
    </submittedName>
</protein>
<name>A0A6J5SVA5_9CAUD</name>
<organism evidence="1">
    <name type="scientific">uncultured Caudovirales phage</name>
    <dbReference type="NCBI Taxonomy" id="2100421"/>
    <lineage>
        <taxon>Viruses</taxon>
        <taxon>Duplodnaviria</taxon>
        <taxon>Heunggongvirae</taxon>
        <taxon>Uroviricota</taxon>
        <taxon>Caudoviricetes</taxon>
        <taxon>Peduoviridae</taxon>
        <taxon>Maltschvirus</taxon>
        <taxon>Maltschvirus maltsch</taxon>
    </lineage>
</organism>